<dbReference type="Proteomes" id="UP000011867">
    <property type="component" value="Chromosome"/>
</dbReference>
<dbReference type="HOGENOM" id="CLU_213599_0_0_2"/>
<dbReference type="eggNOG" id="arCOG09270">
    <property type="taxonomic scope" value="Archaea"/>
</dbReference>
<sequence length="48" mass="5237">MSVDTRHRCLQCGFEASPDDDAWGTIQHPPLGALTQCPECGSTDTMTR</sequence>
<dbReference type="KEGG" id="nmo:Nmlp_3451"/>
<gene>
    <name evidence="1" type="ordered locus">Nmlp_3451</name>
</gene>
<reference evidence="1 2" key="1">
    <citation type="journal article" date="2013" name="Genome Announc.">
        <title>Genome of the haloarchaeon Natronomonas moolapensis, a neutrophilic member of a previously haloalkaliphilic genus.</title>
        <authorList>
            <person name="Dyall-Smith M.L."/>
            <person name="Pfeiffer F."/>
            <person name="Oberwinkler T."/>
            <person name="Klee K."/>
            <person name="Rampp M."/>
            <person name="Palm P."/>
            <person name="Gross K."/>
            <person name="Schuster S.C."/>
            <person name="Oesterhelt D."/>
        </authorList>
    </citation>
    <scope>NUCLEOTIDE SEQUENCE [LARGE SCALE GENOMIC DNA]</scope>
    <source>
        <strain evidence="2">DSM 18674 / JCM 14361 / 8.8.11</strain>
    </source>
</reference>
<dbReference type="AlphaFoldDB" id="M1XLE6"/>
<keyword evidence="2" id="KW-1185">Reference proteome</keyword>
<proteinExistence type="predicted"/>
<dbReference type="EMBL" id="HF582854">
    <property type="protein sequence ID" value="CCQ37578.1"/>
    <property type="molecule type" value="Genomic_DNA"/>
</dbReference>
<evidence type="ECO:0000313" key="2">
    <source>
        <dbReference type="Proteomes" id="UP000011867"/>
    </source>
</evidence>
<name>M1XLE6_NATM8</name>
<organism evidence="1 2">
    <name type="scientific">Natronomonas moolapensis (strain DSM 18674 / CECT 7526 / JCM 14361 / 8.8.11)</name>
    <dbReference type="NCBI Taxonomy" id="268739"/>
    <lineage>
        <taxon>Archaea</taxon>
        <taxon>Methanobacteriati</taxon>
        <taxon>Methanobacteriota</taxon>
        <taxon>Stenosarchaea group</taxon>
        <taxon>Halobacteria</taxon>
        <taxon>Halobacteriales</taxon>
        <taxon>Natronomonadaceae</taxon>
        <taxon>Natronomonas</taxon>
    </lineage>
</organism>
<protein>
    <submittedName>
        <fullName evidence="1">Small CPxCG-related zinc finger protein</fullName>
    </submittedName>
</protein>
<evidence type="ECO:0000313" key="1">
    <source>
        <dbReference type="EMBL" id="CCQ37578.1"/>
    </source>
</evidence>
<accession>M1XLE6</accession>